<keyword evidence="1" id="KW-1133">Transmembrane helix</keyword>
<keyword evidence="3" id="KW-1185">Reference proteome</keyword>
<accession>A0ABQ6JMU6</accession>
<keyword evidence="1" id="KW-0812">Transmembrane</keyword>
<gene>
    <name evidence="2" type="ORF">GCM10025869_01070</name>
</gene>
<evidence type="ECO:0000256" key="1">
    <source>
        <dbReference type="SAM" id="Phobius"/>
    </source>
</evidence>
<proteinExistence type="predicted"/>
<evidence type="ECO:0000313" key="2">
    <source>
        <dbReference type="EMBL" id="GMA89578.1"/>
    </source>
</evidence>
<name>A0ABQ6JMU6_9MICO</name>
<keyword evidence="1" id="KW-0472">Membrane</keyword>
<protein>
    <submittedName>
        <fullName evidence="2">Uncharacterized protein</fullName>
    </submittedName>
</protein>
<sequence length="70" mass="7325">MARRPKLERRRRGWATSLGVGAYVVVLGVSTLAVQAITQVSGIPFLPSVVAGGALLVSGAVVACAWFISW</sequence>
<comment type="caution">
    <text evidence="2">The sequence shown here is derived from an EMBL/GenBank/DDBJ whole genome shotgun (WGS) entry which is preliminary data.</text>
</comment>
<organism evidence="2 3">
    <name type="scientific">Homoserinibacter gongjuensis</name>
    <dbReference type="NCBI Taxonomy" id="1162968"/>
    <lineage>
        <taxon>Bacteria</taxon>
        <taxon>Bacillati</taxon>
        <taxon>Actinomycetota</taxon>
        <taxon>Actinomycetes</taxon>
        <taxon>Micrococcales</taxon>
        <taxon>Microbacteriaceae</taxon>
        <taxon>Homoserinibacter</taxon>
    </lineage>
</organism>
<dbReference type="Proteomes" id="UP001157069">
    <property type="component" value="Unassembled WGS sequence"/>
</dbReference>
<dbReference type="EMBL" id="BSVA01000001">
    <property type="protein sequence ID" value="GMA89578.1"/>
    <property type="molecule type" value="Genomic_DNA"/>
</dbReference>
<feature type="transmembrane region" description="Helical" evidence="1">
    <location>
        <begin position="12"/>
        <end position="37"/>
    </location>
</feature>
<evidence type="ECO:0000313" key="3">
    <source>
        <dbReference type="Proteomes" id="UP001157069"/>
    </source>
</evidence>
<reference evidence="3" key="1">
    <citation type="journal article" date="2019" name="Int. J. Syst. Evol. Microbiol.">
        <title>The Global Catalogue of Microorganisms (GCM) 10K type strain sequencing project: providing services to taxonomists for standard genome sequencing and annotation.</title>
        <authorList>
            <consortium name="The Broad Institute Genomics Platform"/>
            <consortium name="The Broad Institute Genome Sequencing Center for Infectious Disease"/>
            <person name="Wu L."/>
            <person name="Ma J."/>
        </authorList>
    </citation>
    <scope>NUCLEOTIDE SEQUENCE [LARGE SCALE GENOMIC DNA]</scope>
    <source>
        <strain evidence="3">NBRC 108755</strain>
    </source>
</reference>
<feature type="transmembrane region" description="Helical" evidence="1">
    <location>
        <begin position="49"/>
        <end position="68"/>
    </location>
</feature>